<keyword evidence="1" id="KW-1133">Transmembrane helix</keyword>
<dbReference type="EMBL" id="CACRTW010000030">
    <property type="protein sequence ID" value="VYU20111.1"/>
    <property type="molecule type" value="Genomic_DNA"/>
</dbReference>
<reference evidence="2" key="1">
    <citation type="submission" date="2019-11" db="EMBL/GenBank/DDBJ databases">
        <authorList>
            <person name="Feng L."/>
        </authorList>
    </citation>
    <scope>NUCLEOTIDE SEQUENCE</scope>
    <source>
        <strain evidence="2">CaerofaciensLFYP39</strain>
    </source>
</reference>
<accession>A0A6N3CZZ3</accession>
<feature type="transmembrane region" description="Helical" evidence="1">
    <location>
        <begin position="20"/>
        <end position="46"/>
    </location>
</feature>
<evidence type="ECO:0000256" key="1">
    <source>
        <dbReference type="SAM" id="Phobius"/>
    </source>
</evidence>
<evidence type="ECO:0000313" key="2">
    <source>
        <dbReference type="EMBL" id="VYU20111.1"/>
    </source>
</evidence>
<sequence length="140" mass="15119">MSESSASSRIKHLLNTNSGLVLMGAVGIPVGVIVGAICALFGRVLLAIGTFRDEHITLLLPFFALMGLAIVFAYHTWGKGTDRGMSLVFDVGHGREDAIRKARPVLSRRLGYAKCSNVIPHTRPQAEAATPCGRGRRHIR</sequence>
<name>A0A6N3CZZ3_9ACTN</name>
<keyword evidence="1" id="KW-0812">Transmembrane</keyword>
<gene>
    <name evidence="2" type="ORF">CALFYP39_01676</name>
</gene>
<protein>
    <submittedName>
        <fullName evidence="2">Uncharacterized protein</fullName>
    </submittedName>
</protein>
<proteinExistence type="predicted"/>
<keyword evidence="1" id="KW-0472">Membrane</keyword>
<feature type="transmembrane region" description="Helical" evidence="1">
    <location>
        <begin position="58"/>
        <end position="77"/>
    </location>
</feature>
<dbReference type="AlphaFoldDB" id="A0A6N3CZZ3"/>
<organism evidence="2">
    <name type="scientific">Collinsella aerofaciens</name>
    <dbReference type="NCBI Taxonomy" id="74426"/>
    <lineage>
        <taxon>Bacteria</taxon>
        <taxon>Bacillati</taxon>
        <taxon>Actinomycetota</taxon>
        <taxon>Coriobacteriia</taxon>
        <taxon>Coriobacteriales</taxon>
        <taxon>Coriobacteriaceae</taxon>
        <taxon>Collinsella</taxon>
    </lineage>
</organism>